<keyword evidence="1" id="KW-0472">Membrane</keyword>
<evidence type="ECO:0000313" key="3">
    <source>
        <dbReference type="EMBL" id="CAB5128564.1"/>
    </source>
</evidence>
<organism evidence="3">
    <name type="scientific">freshwater metagenome</name>
    <dbReference type="NCBI Taxonomy" id="449393"/>
    <lineage>
        <taxon>unclassified sequences</taxon>
        <taxon>metagenomes</taxon>
        <taxon>ecological metagenomes</taxon>
    </lineage>
</organism>
<dbReference type="AlphaFoldDB" id="A0A6J7W203"/>
<accession>A0A6J7W203</accession>
<evidence type="ECO:0000259" key="2">
    <source>
        <dbReference type="Pfam" id="PF07811"/>
    </source>
</evidence>
<dbReference type="InterPro" id="IPR012495">
    <property type="entry name" value="TadE-like_dom"/>
</dbReference>
<name>A0A6J7W203_9ZZZZ</name>
<dbReference type="Pfam" id="PF07811">
    <property type="entry name" value="TadE"/>
    <property type="match status" value="1"/>
</dbReference>
<keyword evidence="1" id="KW-0812">Transmembrane</keyword>
<proteinExistence type="predicted"/>
<dbReference type="EMBL" id="CAFBRX010000127">
    <property type="protein sequence ID" value="CAB5128564.1"/>
    <property type="molecule type" value="Genomic_DNA"/>
</dbReference>
<evidence type="ECO:0000256" key="1">
    <source>
        <dbReference type="SAM" id="Phobius"/>
    </source>
</evidence>
<protein>
    <submittedName>
        <fullName evidence="3">Unannotated protein</fullName>
    </submittedName>
</protein>
<feature type="transmembrane region" description="Helical" evidence="1">
    <location>
        <begin position="12"/>
        <end position="36"/>
    </location>
</feature>
<sequence length="131" mass="13608">MSLSQRDKGETSAQVVLVVPVIILILMLAIQAGLYFHTSNVAGAAAAQGATAASSVKITSSMAVQLGQTSASNFVTSAGAQLFATPLVVVSAGMVSVTVQVKVPRIIPFFPSSVGRSVIEPLERFTFEVNR</sequence>
<gene>
    <name evidence="3" type="ORF">UFOPK4422_01176</name>
</gene>
<reference evidence="3" key="1">
    <citation type="submission" date="2020-05" db="EMBL/GenBank/DDBJ databases">
        <authorList>
            <person name="Chiriac C."/>
            <person name="Salcher M."/>
            <person name="Ghai R."/>
            <person name="Kavagutti S V."/>
        </authorList>
    </citation>
    <scope>NUCLEOTIDE SEQUENCE</scope>
</reference>
<feature type="domain" description="TadE-like" evidence="2">
    <location>
        <begin position="11"/>
        <end position="50"/>
    </location>
</feature>
<keyword evidence="1" id="KW-1133">Transmembrane helix</keyword>